<dbReference type="EMBL" id="BAAAHQ010000043">
    <property type="protein sequence ID" value="GAA0948794.1"/>
    <property type="molecule type" value="Genomic_DNA"/>
</dbReference>
<evidence type="ECO:0000313" key="2">
    <source>
        <dbReference type="EMBL" id="GAA0948794.1"/>
    </source>
</evidence>
<reference evidence="2 3" key="1">
    <citation type="journal article" date="2019" name="Int. J. Syst. Evol. Microbiol.">
        <title>The Global Catalogue of Microorganisms (GCM) 10K type strain sequencing project: providing services to taxonomists for standard genome sequencing and annotation.</title>
        <authorList>
            <consortium name="The Broad Institute Genomics Platform"/>
            <consortium name="The Broad Institute Genome Sequencing Center for Infectious Disease"/>
            <person name="Wu L."/>
            <person name="Ma J."/>
        </authorList>
    </citation>
    <scope>NUCLEOTIDE SEQUENCE [LARGE SCALE GENOMIC DNA]</scope>
    <source>
        <strain evidence="2 3">JCM 11136</strain>
    </source>
</reference>
<evidence type="ECO:0000256" key="1">
    <source>
        <dbReference type="SAM" id="Phobius"/>
    </source>
</evidence>
<keyword evidence="1" id="KW-1133">Transmembrane helix</keyword>
<dbReference type="RefSeq" id="WP_343954168.1">
    <property type="nucleotide sequence ID" value="NZ_BAAAHQ010000043.1"/>
</dbReference>
<sequence>MVGRRAEAVIAVAVVMLAAQLVWRFDLVRRVYFRQDDFTFLARGLENDLTWDYLMRVDYGHLVPGPFAIQWAMGRLGVYNDTLAHTVTLTLTAAAALALLRLLHLLFGARPAILLLSGPVASPMTFDTEGRLRPVEIEGVTVPQRAACRTVRSPETFRLPLPLPEGTWTVQVGYLNPAPGHVTITLGEGQATVATAPGFGWTFATVQGGGQDLRISAPDGSLPCVGEVRAGVALPSRHAVPIPARPVAP</sequence>
<dbReference type="Proteomes" id="UP001501578">
    <property type="component" value="Unassembled WGS sequence"/>
</dbReference>
<gene>
    <name evidence="2" type="ORF">GCM10009560_66420</name>
</gene>
<keyword evidence="1" id="KW-0812">Transmembrane</keyword>
<keyword evidence="3" id="KW-1185">Reference proteome</keyword>
<evidence type="ECO:0008006" key="4">
    <source>
        <dbReference type="Google" id="ProtNLM"/>
    </source>
</evidence>
<protein>
    <recommendedName>
        <fullName evidence="4">Integral membrane protein</fullName>
    </recommendedName>
</protein>
<name>A0ABN1QXK5_9ACTN</name>
<keyword evidence="1" id="KW-0472">Membrane</keyword>
<proteinExistence type="predicted"/>
<feature type="transmembrane region" description="Helical" evidence="1">
    <location>
        <begin position="83"/>
        <end position="103"/>
    </location>
</feature>
<accession>A0ABN1QXK5</accession>
<organism evidence="2 3">
    <name type="scientific">Nonomuraea longicatena</name>
    <dbReference type="NCBI Taxonomy" id="83682"/>
    <lineage>
        <taxon>Bacteria</taxon>
        <taxon>Bacillati</taxon>
        <taxon>Actinomycetota</taxon>
        <taxon>Actinomycetes</taxon>
        <taxon>Streptosporangiales</taxon>
        <taxon>Streptosporangiaceae</taxon>
        <taxon>Nonomuraea</taxon>
    </lineage>
</organism>
<comment type="caution">
    <text evidence="2">The sequence shown here is derived from an EMBL/GenBank/DDBJ whole genome shotgun (WGS) entry which is preliminary data.</text>
</comment>
<evidence type="ECO:0000313" key="3">
    <source>
        <dbReference type="Proteomes" id="UP001501578"/>
    </source>
</evidence>